<name>A0A7S3YXU1_9EUKA</name>
<dbReference type="Gene3D" id="1.10.510.10">
    <property type="entry name" value="Transferase(Phosphotransferase) domain 1"/>
    <property type="match status" value="1"/>
</dbReference>
<keyword evidence="4" id="KW-0418">Kinase</keyword>
<dbReference type="EMBL" id="HBIV01023510">
    <property type="protein sequence ID" value="CAE0665289.1"/>
    <property type="molecule type" value="Transcribed_RNA"/>
</dbReference>
<evidence type="ECO:0000256" key="1">
    <source>
        <dbReference type="ARBA" id="ARBA00022527"/>
    </source>
</evidence>
<accession>A0A7S3YXU1</accession>
<sequence length="423" mass="47376">MKDVVKAVFKDLKNSDHIVVRDIKTIKESDFFLATTDGKQLFDILPIKEVMKQTKTTTDTLKLSMKIKTSHSLKELSTQEFLTKKKYKIIQEISEDAVCKFMYAKHLERKSYIMIKSVSKAQLAERKQEKNMVREIEALKRTRSGFVVSLIEILEDDKSFCLFLEPQPNGFLDIFMLSKLPHITESWVAFYVAGVALGLEHLHRAGFIYRSLCPETVTLDGRLYPKLADCSLCTPTGDLLDIEQNHAMFVRRPNYAAPEQLLMLSSAADPAVDWWTLGIFAFELLVGCPPFTDGVPGGGANCKKLYDHILHKPVSFVKTSSSKAFQDLVDALLEKNPHFRLGGGMKGFGGITEHAFFSEQDINWEDLESGRAASPGTGLQSSFRRPPPKAPSKARRRRITNTIGGSEAKITVSAPAVGSYGRY</sequence>
<dbReference type="PROSITE" id="PS50011">
    <property type="entry name" value="PROTEIN_KINASE_DOM"/>
    <property type="match status" value="1"/>
</dbReference>
<evidence type="ECO:0000256" key="3">
    <source>
        <dbReference type="ARBA" id="ARBA00022741"/>
    </source>
</evidence>
<dbReference type="InterPro" id="IPR000719">
    <property type="entry name" value="Prot_kinase_dom"/>
</dbReference>
<evidence type="ECO:0000256" key="4">
    <source>
        <dbReference type="ARBA" id="ARBA00022777"/>
    </source>
</evidence>
<proteinExistence type="predicted"/>
<dbReference type="SMART" id="SM00220">
    <property type="entry name" value="S_TKc"/>
    <property type="match status" value="1"/>
</dbReference>
<dbReference type="Pfam" id="PF00069">
    <property type="entry name" value="Pkinase"/>
    <property type="match status" value="1"/>
</dbReference>
<dbReference type="Gene3D" id="3.30.200.20">
    <property type="entry name" value="Phosphorylase Kinase, domain 1"/>
    <property type="match status" value="1"/>
</dbReference>
<keyword evidence="5" id="KW-0067">ATP-binding</keyword>
<gene>
    <name evidence="8" type="ORF">LGLO00237_LOCUS16894</name>
</gene>
<keyword evidence="1" id="KW-0723">Serine/threonine-protein kinase</keyword>
<dbReference type="InterPro" id="IPR011009">
    <property type="entry name" value="Kinase-like_dom_sf"/>
</dbReference>
<dbReference type="GO" id="GO:0005524">
    <property type="term" value="F:ATP binding"/>
    <property type="evidence" value="ECO:0007669"/>
    <property type="project" value="UniProtKB-KW"/>
</dbReference>
<evidence type="ECO:0000313" key="8">
    <source>
        <dbReference type="EMBL" id="CAE0665289.1"/>
    </source>
</evidence>
<keyword evidence="2" id="KW-0808">Transferase</keyword>
<dbReference type="SUPFAM" id="SSF56112">
    <property type="entry name" value="Protein kinase-like (PK-like)"/>
    <property type="match status" value="1"/>
</dbReference>
<feature type="region of interest" description="Disordered" evidence="6">
    <location>
        <begin position="369"/>
        <end position="405"/>
    </location>
</feature>
<evidence type="ECO:0000256" key="2">
    <source>
        <dbReference type="ARBA" id="ARBA00022679"/>
    </source>
</evidence>
<evidence type="ECO:0000256" key="6">
    <source>
        <dbReference type="SAM" id="MobiDB-lite"/>
    </source>
</evidence>
<protein>
    <recommendedName>
        <fullName evidence="7">Protein kinase domain-containing protein</fullName>
    </recommendedName>
</protein>
<evidence type="ECO:0000259" key="7">
    <source>
        <dbReference type="PROSITE" id="PS50011"/>
    </source>
</evidence>
<reference evidence="8" key="1">
    <citation type="submission" date="2021-01" db="EMBL/GenBank/DDBJ databases">
        <authorList>
            <person name="Corre E."/>
            <person name="Pelletier E."/>
            <person name="Niang G."/>
            <person name="Scheremetjew M."/>
            <person name="Finn R."/>
            <person name="Kale V."/>
            <person name="Holt S."/>
            <person name="Cochrane G."/>
            <person name="Meng A."/>
            <person name="Brown T."/>
            <person name="Cohen L."/>
        </authorList>
    </citation>
    <scope>NUCLEOTIDE SEQUENCE</scope>
    <source>
        <strain evidence="8">CCCM811</strain>
    </source>
</reference>
<dbReference type="GO" id="GO:0004674">
    <property type="term" value="F:protein serine/threonine kinase activity"/>
    <property type="evidence" value="ECO:0007669"/>
    <property type="project" value="UniProtKB-KW"/>
</dbReference>
<evidence type="ECO:0000256" key="5">
    <source>
        <dbReference type="ARBA" id="ARBA00022840"/>
    </source>
</evidence>
<organism evidence="8">
    <name type="scientific">Lotharella globosa</name>
    <dbReference type="NCBI Taxonomy" id="91324"/>
    <lineage>
        <taxon>Eukaryota</taxon>
        <taxon>Sar</taxon>
        <taxon>Rhizaria</taxon>
        <taxon>Cercozoa</taxon>
        <taxon>Chlorarachniophyceae</taxon>
        <taxon>Lotharella</taxon>
    </lineage>
</organism>
<dbReference type="PANTHER" id="PTHR24351">
    <property type="entry name" value="RIBOSOMAL PROTEIN S6 KINASE"/>
    <property type="match status" value="1"/>
</dbReference>
<feature type="domain" description="Protein kinase" evidence="7">
    <location>
        <begin position="87"/>
        <end position="357"/>
    </location>
</feature>
<dbReference type="AlphaFoldDB" id="A0A7S3YXU1"/>
<keyword evidence="3" id="KW-0547">Nucleotide-binding</keyword>